<dbReference type="InterPro" id="IPR028002">
    <property type="entry name" value="Myb_DNA-bind_5"/>
</dbReference>
<evidence type="ECO:0000313" key="3">
    <source>
        <dbReference type="EMBL" id="CAD6266912.1"/>
    </source>
</evidence>
<dbReference type="Proteomes" id="UP000604825">
    <property type="component" value="Unassembled WGS sequence"/>
</dbReference>
<evidence type="ECO:0000259" key="2">
    <source>
        <dbReference type="PROSITE" id="PS50090"/>
    </source>
</evidence>
<dbReference type="Pfam" id="PF13873">
    <property type="entry name" value="Myb_DNA-bind_5"/>
    <property type="match status" value="1"/>
</dbReference>
<dbReference type="PANTHER" id="PTHR44947:SF1">
    <property type="entry name" value="OS11G0303800 PROTEIN"/>
    <property type="match status" value="1"/>
</dbReference>
<dbReference type="InterPro" id="IPR001005">
    <property type="entry name" value="SANT/Myb"/>
</dbReference>
<sequence length="137" mass="15868">MSFNPISPPAPPSAHGTVTSQTVKRGTSAKETVNIDIEEGENSEANRVVKKRHWTHDEETRLVSAWLNVSKDPNRGNDQKYDTFWKEITEEFNRKGNGKRRRELNQLKVHWSRLKSSITDFNDAWTKDNSNAYKRIL</sequence>
<dbReference type="PANTHER" id="PTHR44947">
    <property type="entry name" value="OS05G0501001 PROTEIN"/>
    <property type="match status" value="1"/>
</dbReference>
<feature type="compositionally biased region" description="Polar residues" evidence="1">
    <location>
        <begin position="16"/>
        <end position="31"/>
    </location>
</feature>
<dbReference type="EMBL" id="CAJGYO010000014">
    <property type="protein sequence ID" value="CAD6266912.1"/>
    <property type="molecule type" value="Genomic_DNA"/>
</dbReference>
<dbReference type="AlphaFoldDB" id="A0A811R9T9"/>
<feature type="region of interest" description="Disordered" evidence="1">
    <location>
        <begin position="1"/>
        <end position="51"/>
    </location>
</feature>
<reference evidence="3" key="1">
    <citation type="submission" date="2020-10" db="EMBL/GenBank/DDBJ databases">
        <authorList>
            <person name="Han B."/>
            <person name="Lu T."/>
            <person name="Zhao Q."/>
            <person name="Huang X."/>
            <person name="Zhao Y."/>
        </authorList>
    </citation>
    <scope>NUCLEOTIDE SEQUENCE</scope>
</reference>
<evidence type="ECO:0000313" key="4">
    <source>
        <dbReference type="Proteomes" id="UP000604825"/>
    </source>
</evidence>
<organism evidence="3 4">
    <name type="scientific">Miscanthus lutarioriparius</name>
    <dbReference type="NCBI Taxonomy" id="422564"/>
    <lineage>
        <taxon>Eukaryota</taxon>
        <taxon>Viridiplantae</taxon>
        <taxon>Streptophyta</taxon>
        <taxon>Embryophyta</taxon>
        <taxon>Tracheophyta</taxon>
        <taxon>Spermatophyta</taxon>
        <taxon>Magnoliopsida</taxon>
        <taxon>Liliopsida</taxon>
        <taxon>Poales</taxon>
        <taxon>Poaceae</taxon>
        <taxon>PACMAD clade</taxon>
        <taxon>Panicoideae</taxon>
        <taxon>Andropogonodae</taxon>
        <taxon>Andropogoneae</taxon>
        <taxon>Saccharinae</taxon>
        <taxon>Miscanthus</taxon>
    </lineage>
</organism>
<dbReference type="PROSITE" id="PS50090">
    <property type="entry name" value="MYB_LIKE"/>
    <property type="match status" value="1"/>
</dbReference>
<keyword evidence="4" id="KW-1185">Reference proteome</keyword>
<evidence type="ECO:0000256" key="1">
    <source>
        <dbReference type="SAM" id="MobiDB-lite"/>
    </source>
</evidence>
<gene>
    <name evidence="3" type="ORF">NCGR_LOCUS50217</name>
</gene>
<protein>
    <recommendedName>
        <fullName evidence="2">Myb-like domain-containing protein</fullName>
    </recommendedName>
</protein>
<proteinExistence type="predicted"/>
<accession>A0A811R9T9</accession>
<feature type="compositionally biased region" description="Pro residues" evidence="1">
    <location>
        <begin position="1"/>
        <end position="12"/>
    </location>
</feature>
<dbReference type="OrthoDB" id="1022043at2759"/>
<name>A0A811R9T9_9POAL</name>
<comment type="caution">
    <text evidence="3">The sequence shown here is derived from an EMBL/GenBank/DDBJ whole genome shotgun (WGS) entry which is preliminary data.</text>
</comment>
<feature type="domain" description="Myb-like" evidence="2">
    <location>
        <begin position="46"/>
        <end position="115"/>
    </location>
</feature>